<feature type="region of interest" description="Disordered" evidence="11">
    <location>
        <begin position="209"/>
        <end position="234"/>
    </location>
</feature>
<evidence type="ECO:0000313" key="14">
    <source>
        <dbReference type="Proteomes" id="UP000318821"/>
    </source>
</evidence>
<dbReference type="InterPro" id="IPR001841">
    <property type="entry name" value="Znf_RING"/>
</dbReference>
<comment type="pathway">
    <text evidence="3">Protein modification; protein ubiquitination.</text>
</comment>
<accession>A0A504X4F2</accession>
<evidence type="ECO:0000313" key="13">
    <source>
        <dbReference type="EMBL" id="TPP40960.1"/>
    </source>
</evidence>
<evidence type="ECO:0000256" key="5">
    <source>
        <dbReference type="ARBA" id="ARBA00022723"/>
    </source>
</evidence>
<feature type="domain" description="RING-type" evidence="12">
    <location>
        <begin position="754"/>
        <end position="776"/>
    </location>
</feature>
<feature type="region of interest" description="Disordered" evidence="11">
    <location>
        <begin position="410"/>
        <end position="429"/>
    </location>
</feature>
<evidence type="ECO:0000256" key="4">
    <source>
        <dbReference type="ARBA" id="ARBA00022490"/>
    </source>
</evidence>
<keyword evidence="8" id="KW-0862">Zinc</keyword>
<evidence type="ECO:0000256" key="11">
    <source>
        <dbReference type="SAM" id="MobiDB-lite"/>
    </source>
</evidence>
<dbReference type="Pfam" id="PF12678">
    <property type="entry name" value="zf-rbx1"/>
    <property type="match status" value="1"/>
</dbReference>
<dbReference type="InterPro" id="IPR024766">
    <property type="entry name" value="Znf_RING_H2"/>
</dbReference>
<dbReference type="VEuPathDB" id="TriTrypDB:LdCL_160011700"/>
<feature type="compositionally biased region" description="Basic and acidic residues" evidence="11">
    <location>
        <begin position="569"/>
        <end position="579"/>
    </location>
</feature>
<protein>
    <submittedName>
        <fullName evidence="13">RING-H2 zinc finger family protein</fullName>
    </submittedName>
</protein>
<gene>
    <name evidence="13" type="ORF">CGC20_36555</name>
</gene>
<dbReference type="SUPFAM" id="SSF57997">
    <property type="entry name" value="Tropomyosin"/>
    <property type="match status" value="1"/>
</dbReference>
<comment type="caution">
    <text evidence="13">The sequence shown here is derived from an EMBL/GenBank/DDBJ whole genome shotgun (WGS) entry which is preliminary data.</text>
</comment>
<evidence type="ECO:0000259" key="12">
    <source>
        <dbReference type="PROSITE" id="PS50089"/>
    </source>
</evidence>
<keyword evidence="6 10" id="KW-0863">Zinc-finger</keyword>
<evidence type="ECO:0000256" key="2">
    <source>
        <dbReference type="ARBA" id="ARBA00004496"/>
    </source>
</evidence>
<evidence type="ECO:0000256" key="1">
    <source>
        <dbReference type="ARBA" id="ARBA00004123"/>
    </source>
</evidence>
<dbReference type="GO" id="GO:0008270">
    <property type="term" value="F:zinc ion binding"/>
    <property type="evidence" value="ECO:0007669"/>
    <property type="project" value="UniProtKB-KW"/>
</dbReference>
<keyword evidence="9" id="KW-0539">Nucleus</keyword>
<sequence>MLGSPSDPPPRDAAAPVSAASSPSAAPPVAAAYSTGSQALQAELHQLRERLRVSDEWNMRLQLQLQELLQLPQNEVQDMRQRMQDPDIAIPLLQCYDAVIHEKTEEVERLRRETVDLQTQLDAFRKDQLDVSNAVRMAEELAKSVQGKAAAEVQRYLEAVRELQEELVRLRIEMARALDAENTAKQDALRIAERAASLETALEAAKQATSKAEAAREAAERKRRIQEQQAEEQQTGAVVQKAQLQLITQENADKAQELERLRAKMTHALRQASDNHAAHLRIVEERHRMIVEGLRSVNRTQELEVLKLRAQLARCDTTNPSGAGRGTGASSAPTSSLRFQSTAELLEAQTRQAQEMELKRLHGEVSALQLQRNDAVRQCEQCTSRLQRDFDQQLQDAQRQLQSAQRSLSEARSRCEELEETKAAQETSLRKARDELRQAQQGGQQYRLSADSSARKLASAQQQLAEANRRLGTLQEEKQSAVRQAQERVSELEASVAQALQEVQSAKERAYAEAEEVQRRYEQLRLQSSKLHADLREREAALVRKERERSILAAQIGRLEDGLEAHKRQMMESDRRDEQTTATGTKHDARRTRASAPATTTSLSSPMSTPAASSTLPVAEPASSGGDAGSVVTSRIPCRITAQQWDTVAVWSWDVQTRVCAICKNNLADHCINCLAKAPSSFNSAVSASAVAGTQPASSSPHPASVVSAASAGRLTGRTSTAQTSPPPATTAKHPTLARLADLSDRCRVAWGTCGHVYHYHCVSRWLQMRSMCPVCGRQWQLHKITSNE</sequence>
<evidence type="ECO:0000256" key="7">
    <source>
        <dbReference type="ARBA" id="ARBA00022786"/>
    </source>
</evidence>
<feature type="region of interest" description="Disordered" evidence="11">
    <location>
        <begin position="569"/>
        <end position="631"/>
    </location>
</feature>
<dbReference type="GO" id="GO:0005634">
    <property type="term" value="C:nucleus"/>
    <property type="evidence" value="ECO:0007669"/>
    <property type="project" value="UniProtKB-SubCell"/>
</dbReference>
<dbReference type="Gene3D" id="3.30.40.10">
    <property type="entry name" value="Zinc/RING finger domain, C3HC4 (zinc finger)"/>
    <property type="match status" value="1"/>
</dbReference>
<feature type="compositionally biased region" description="Low complexity" evidence="11">
    <location>
        <begin position="12"/>
        <end position="29"/>
    </location>
</feature>
<reference evidence="14" key="1">
    <citation type="submission" date="2019-02" db="EMBL/GenBank/DDBJ databases">
        <title>FDA dAtabase for Regulatory Grade micrObial Sequences (FDA-ARGOS): Supporting development and validation of Infectious Disease Dx tests.</title>
        <authorList>
            <person name="Duncan R."/>
            <person name="Fisher C."/>
            <person name="Tallon L."/>
            <person name="Sadzewicz L."/>
            <person name="Sengamalay N."/>
            <person name="Ott S."/>
            <person name="Godinez A."/>
            <person name="Nagaraj S."/>
            <person name="Vavikolanu K."/>
            <person name="Vyas G."/>
            <person name="Nadendla S."/>
            <person name="Aluvathingal J."/>
            <person name="Sichtig H."/>
        </authorList>
    </citation>
    <scope>NUCLEOTIDE SEQUENCE [LARGE SCALE GENOMIC DNA]</scope>
    <source>
        <strain evidence="14">FDAARGOS_360</strain>
    </source>
</reference>
<evidence type="ECO:0000256" key="10">
    <source>
        <dbReference type="PROSITE-ProRule" id="PRU00175"/>
    </source>
</evidence>
<comment type="subcellular location">
    <subcellularLocation>
        <location evidence="2">Cytoplasm</location>
    </subcellularLocation>
    <subcellularLocation>
        <location evidence="1">Nucleus</location>
    </subcellularLocation>
</comment>
<evidence type="ECO:0000256" key="3">
    <source>
        <dbReference type="ARBA" id="ARBA00004906"/>
    </source>
</evidence>
<dbReference type="Proteomes" id="UP000318821">
    <property type="component" value="Unassembled WGS sequence"/>
</dbReference>
<organism evidence="13 14">
    <name type="scientific">Leishmania donovani</name>
    <dbReference type="NCBI Taxonomy" id="5661"/>
    <lineage>
        <taxon>Eukaryota</taxon>
        <taxon>Discoba</taxon>
        <taxon>Euglenozoa</taxon>
        <taxon>Kinetoplastea</taxon>
        <taxon>Metakinetoplastina</taxon>
        <taxon>Trypanosomatida</taxon>
        <taxon>Trypanosomatidae</taxon>
        <taxon>Leishmaniinae</taxon>
        <taxon>Leishmania</taxon>
    </lineage>
</organism>
<dbReference type="EMBL" id="RHLD01000028">
    <property type="protein sequence ID" value="TPP40960.1"/>
    <property type="molecule type" value="Genomic_DNA"/>
</dbReference>
<dbReference type="GO" id="GO:0005737">
    <property type="term" value="C:cytoplasm"/>
    <property type="evidence" value="ECO:0007669"/>
    <property type="project" value="UniProtKB-SubCell"/>
</dbReference>
<dbReference type="InterPro" id="IPR013083">
    <property type="entry name" value="Znf_RING/FYVE/PHD"/>
</dbReference>
<proteinExistence type="predicted"/>
<feature type="compositionally biased region" description="Low complexity" evidence="11">
    <location>
        <begin position="594"/>
        <end position="615"/>
    </location>
</feature>
<evidence type="ECO:0000256" key="6">
    <source>
        <dbReference type="ARBA" id="ARBA00022771"/>
    </source>
</evidence>
<dbReference type="PANTHER" id="PTHR11210">
    <property type="entry name" value="RING BOX"/>
    <property type="match status" value="1"/>
</dbReference>
<dbReference type="VEuPathDB" id="TriTrypDB:LdBPK_160660.1"/>
<feature type="region of interest" description="Disordered" evidence="11">
    <location>
        <begin position="316"/>
        <end position="336"/>
    </location>
</feature>
<evidence type="ECO:0000256" key="9">
    <source>
        <dbReference type="ARBA" id="ARBA00023242"/>
    </source>
</evidence>
<keyword evidence="4" id="KW-0963">Cytoplasm</keyword>
<dbReference type="VEuPathDB" id="TriTrypDB:LDHU3_16.0790"/>
<feature type="region of interest" description="Disordered" evidence="11">
    <location>
        <begin position="715"/>
        <end position="735"/>
    </location>
</feature>
<dbReference type="AlphaFoldDB" id="A0A504X4F2"/>
<dbReference type="InterPro" id="IPR051031">
    <property type="entry name" value="RING-box_E3_Ubiquitin_Ligase"/>
</dbReference>
<feature type="region of interest" description="Disordered" evidence="11">
    <location>
        <begin position="1"/>
        <end position="29"/>
    </location>
</feature>
<dbReference type="VEuPathDB" id="TriTrypDB:LdCL_160011800"/>
<dbReference type="PROSITE" id="PS50089">
    <property type="entry name" value="ZF_RING_2"/>
    <property type="match status" value="1"/>
</dbReference>
<keyword evidence="5" id="KW-0479">Metal-binding</keyword>
<dbReference type="SUPFAM" id="SSF57850">
    <property type="entry name" value="RING/U-box"/>
    <property type="match status" value="2"/>
</dbReference>
<keyword evidence="7" id="KW-0833">Ubl conjugation pathway</keyword>
<dbReference type="VEuPathDB" id="TriTrypDB:LDHU3_16.0800"/>
<name>A0A504X4F2_LEIDO</name>
<evidence type="ECO:0000256" key="8">
    <source>
        <dbReference type="ARBA" id="ARBA00022833"/>
    </source>
</evidence>